<gene>
    <name evidence="7" type="ORF">C7Y72_08230</name>
</gene>
<dbReference type="GO" id="GO:0004499">
    <property type="term" value="F:N,N-dimethylaniline monooxygenase activity"/>
    <property type="evidence" value="ECO:0007669"/>
    <property type="project" value="InterPro"/>
</dbReference>
<keyword evidence="8" id="KW-1185">Reference proteome</keyword>
<dbReference type="Pfam" id="PF00743">
    <property type="entry name" value="FMO-like"/>
    <property type="match status" value="1"/>
</dbReference>
<evidence type="ECO:0000256" key="3">
    <source>
        <dbReference type="ARBA" id="ARBA00022630"/>
    </source>
</evidence>
<keyword evidence="5" id="KW-0521">NADP</keyword>
<dbReference type="PRINTS" id="PR00370">
    <property type="entry name" value="FMOXYGENASE"/>
</dbReference>
<reference evidence="7 8" key="1">
    <citation type="submission" date="2018-03" db="EMBL/GenBank/DDBJ databases">
        <title>Aquarubrobacter algicola gen. nov., sp. nov., a novel actinobacterium isolated from shallow eutrophic lake during the end of cyanobacterial harmful algal blooms.</title>
        <authorList>
            <person name="Chun S.J."/>
        </authorList>
    </citation>
    <scope>NUCLEOTIDE SEQUENCE [LARGE SCALE GENOMIC DNA]</scope>
    <source>
        <strain evidence="7 8">Seoho-28</strain>
    </source>
</reference>
<dbReference type="GO" id="GO:0050661">
    <property type="term" value="F:NADP binding"/>
    <property type="evidence" value="ECO:0007669"/>
    <property type="project" value="InterPro"/>
</dbReference>
<evidence type="ECO:0000256" key="4">
    <source>
        <dbReference type="ARBA" id="ARBA00022827"/>
    </source>
</evidence>
<dbReference type="SUPFAM" id="SSF51905">
    <property type="entry name" value="FAD/NAD(P)-binding domain"/>
    <property type="match status" value="2"/>
</dbReference>
<organism evidence="7 8">
    <name type="scientific">Paraconexibacter algicola</name>
    <dbReference type="NCBI Taxonomy" id="2133960"/>
    <lineage>
        <taxon>Bacteria</taxon>
        <taxon>Bacillati</taxon>
        <taxon>Actinomycetota</taxon>
        <taxon>Thermoleophilia</taxon>
        <taxon>Solirubrobacterales</taxon>
        <taxon>Paraconexibacteraceae</taxon>
        <taxon>Paraconexibacter</taxon>
    </lineage>
</organism>
<evidence type="ECO:0000313" key="8">
    <source>
        <dbReference type="Proteomes" id="UP000240739"/>
    </source>
</evidence>
<dbReference type="EMBL" id="PYYB01000001">
    <property type="protein sequence ID" value="PTL59636.1"/>
    <property type="molecule type" value="Genomic_DNA"/>
</dbReference>
<keyword evidence="4" id="KW-0274">FAD</keyword>
<keyword evidence="7" id="KW-0503">Monooxygenase</keyword>
<protein>
    <submittedName>
        <fullName evidence="7">Monooxygenase</fullName>
    </submittedName>
</protein>
<evidence type="ECO:0000256" key="2">
    <source>
        <dbReference type="ARBA" id="ARBA00010139"/>
    </source>
</evidence>
<evidence type="ECO:0000256" key="1">
    <source>
        <dbReference type="ARBA" id="ARBA00009183"/>
    </source>
</evidence>
<dbReference type="FunFam" id="3.50.50.60:FF:000042">
    <property type="entry name" value="Dimethylaniline monooxygenase [N-oxide-forming]"/>
    <property type="match status" value="1"/>
</dbReference>
<dbReference type="InterPro" id="IPR036188">
    <property type="entry name" value="FAD/NAD-bd_sf"/>
</dbReference>
<dbReference type="Proteomes" id="UP000240739">
    <property type="component" value="Unassembled WGS sequence"/>
</dbReference>
<dbReference type="PIRSF" id="PIRSF000332">
    <property type="entry name" value="FMO"/>
    <property type="match status" value="1"/>
</dbReference>
<evidence type="ECO:0000313" key="7">
    <source>
        <dbReference type="EMBL" id="PTL59636.1"/>
    </source>
</evidence>
<dbReference type="Gene3D" id="3.50.50.60">
    <property type="entry name" value="FAD/NAD(P)-binding domain"/>
    <property type="match status" value="1"/>
</dbReference>
<evidence type="ECO:0000256" key="5">
    <source>
        <dbReference type="ARBA" id="ARBA00022857"/>
    </source>
</evidence>
<keyword evidence="3" id="KW-0285">Flavoprotein</keyword>
<sequence>MRLVGTSGRSVRVLGAIGRAYRRDAARREGPADRLCAVERIGVIGAGPAGLAAVRELTAAGLDAVAFERGARVGGVWTLEDRPTAAYRSLHLITSRERTEFAAFPLPPGTADYPSRDVVGRYLESYVEHFGLADRLRPGSGVARAERDPAGGWTLTLDDGGTEEVDRLVVANGHNAVPKWPEPAYPGADAFAGEQLHAVDYDDARAFEGRRVLVVGMGNSAMDIASDLSLVADHVVLSVRHGSWVVPKRLLGKPADQVTSPWAAVHVPLALRQAVSQTLLRLVSGPPERYGLPKPQRGLFEDHPTISDTILSRISHGRITPRGAISRLEADGVVFADGVREQLDAIVWCTGYRVDMPFLDPALLGPEPTELPLYKRVFHLDVPDLHFVGYMQSTGSAFPIVERQSALLAAALTGRWAPPSRAEMAADCARRRADAVRRWGDRGRPAMRVDFDRYMHELAAELEAGAARVATVAA</sequence>
<dbReference type="InterPro" id="IPR000960">
    <property type="entry name" value="Flavin_mOase"/>
</dbReference>
<dbReference type="AlphaFoldDB" id="A0A2T4UK60"/>
<dbReference type="GO" id="GO:0050660">
    <property type="term" value="F:flavin adenine dinucleotide binding"/>
    <property type="evidence" value="ECO:0007669"/>
    <property type="project" value="InterPro"/>
</dbReference>
<evidence type="ECO:0000256" key="6">
    <source>
        <dbReference type="ARBA" id="ARBA00023002"/>
    </source>
</evidence>
<comment type="similarity">
    <text evidence="1">Belongs to the FMO family.</text>
</comment>
<keyword evidence="6" id="KW-0560">Oxidoreductase</keyword>
<proteinExistence type="inferred from homology"/>
<name>A0A2T4UK60_9ACTN</name>
<dbReference type="InterPro" id="IPR020946">
    <property type="entry name" value="Flavin_mOase-like"/>
</dbReference>
<dbReference type="PANTHER" id="PTHR23023">
    <property type="entry name" value="DIMETHYLANILINE MONOOXYGENASE"/>
    <property type="match status" value="1"/>
</dbReference>
<accession>A0A2T4UK60</accession>
<comment type="caution">
    <text evidence="7">The sequence shown here is derived from an EMBL/GenBank/DDBJ whole genome shotgun (WGS) entry which is preliminary data.</text>
</comment>
<comment type="similarity">
    <text evidence="2">Belongs to the FAD-binding monooxygenase family.</text>
</comment>
<dbReference type="OrthoDB" id="5168853at2"/>
<dbReference type="InterPro" id="IPR050346">
    <property type="entry name" value="FMO-like"/>
</dbReference>